<keyword evidence="1" id="KW-0479">Metal-binding</keyword>
<dbReference type="Pfam" id="PF00491">
    <property type="entry name" value="Arginase"/>
    <property type="match status" value="1"/>
</dbReference>
<dbReference type="Proteomes" id="UP000324927">
    <property type="component" value="Unassembled WGS sequence"/>
</dbReference>
<evidence type="ECO:0000256" key="3">
    <source>
        <dbReference type="ARBA" id="ARBA00023211"/>
    </source>
</evidence>
<dbReference type="SUPFAM" id="SSF52768">
    <property type="entry name" value="Arginase/deacetylase"/>
    <property type="match status" value="1"/>
</dbReference>
<keyword evidence="6" id="KW-1185">Reference proteome</keyword>
<comment type="caution">
    <text evidence="5">The sequence shown here is derived from an EMBL/GenBank/DDBJ whole genome shotgun (WGS) entry which is preliminary data.</text>
</comment>
<dbReference type="RefSeq" id="WP_149231125.1">
    <property type="nucleotide sequence ID" value="NZ_JALJXJ010000004.1"/>
</dbReference>
<reference evidence="5 6" key="1">
    <citation type="submission" date="2019-08" db="EMBL/GenBank/DDBJ databases">
        <authorList>
            <person name="Grouzdev D."/>
            <person name="Tikhonova E."/>
            <person name="Kravchenko I."/>
        </authorList>
    </citation>
    <scope>NUCLEOTIDE SEQUENCE [LARGE SCALE GENOMIC DNA]</scope>
    <source>
        <strain evidence="5 6">59b</strain>
    </source>
</reference>
<dbReference type="PANTHER" id="PTHR43782:SF3">
    <property type="entry name" value="ARGINASE"/>
    <property type="match status" value="1"/>
</dbReference>
<dbReference type="AlphaFoldDB" id="A0A5A9GQH2"/>
<dbReference type="Gene3D" id="3.40.800.10">
    <property type="entry name" value="Ureohydrolase domain"/>
    <property type="match status" value="1"/>
</dbReference>
<keyword evidence="3" id="KW-0464">Manganese</keyword>
<dbReference type="InterPro" id="IPR006035">
    <property type="entry name" value="Ureohydrolase"/>
</dbReference>
<dbReference type="PROSITE" id="PS51409">
    <property type="entry name" value="ARGINASE_2"/>
    <property type="match status" value="1"/>
</dbReference>
<dbReference type="EMBL" id="VTTN01000003">
    <property type="protein sequence ID" value="KAA0596620.1"/>
    <property type="molecule type" value="Genomic_DNA"/>
</dbReference>
<evidence type="ECO:0000313" key="6">
    <source>
        <dbReference type="Proteomes" id="UP000324927"/>
    </source>
</evidence>
<dbReference type="CDD" id="cd09999">
    <property type="entry name" value="Arginase-like_1"/>
    <property type="match status" value="1"/>
</dbReference>
<organism evidence="5 6">
    <name type="scientific">Azospirillum lipoferum</name>
    <dbReference type="NCBI Taxonomy" id="193"/>
    <lineage>
        <taxon>Bacteria</taxon>
        <taxon>Pseudomonadati</taxon>
        <taxon>Pseudomonadota</taxon>
        <taxon>Alphaproteobacteria</taxon>
        <taxon>Rhodospirillales</taxon>
        <taxon>Azospirillaceae</taxon>
        <taxon>Azospirillum</taxon>
    </lineage>
</organism>
<dbReference type="GO" id="GO:0004053">
    <property type="term" value="F:arginase activity"/>
    <property type="evidence" value="ECO:0007669"/>
    <property type="project" value="TreeGrafter"/>
</dbReference>
<evidence type="ECO:0000256" key="4">
    <source>
        <dbReference type="PROSITE-ProRule" id="PRU00742"/>
    </source>
</evidence>
<dbReference type="OrthoDB" id="9788689at2"/>
<evidence type="ECO:0000313" key="5">
    <source>
        <dbReference type="EMBL" id="KAA0596620.1"/>
    </source>
</evidence>
<comment type="similarity">
    <text evidence="4">Belongs to the arginase family.</text>
</comment>
<name>A0A5A9GQH2_AZOLI</name>
<evidence type="ECO:0000256" key="1">
    <source>
        <dbReference type="ARBA" id="ARBA00022723"/>
    </source>
</evidence>
<proteinExistence type="inferred from homology"/>
<dbReference type="GO" id="GO:0030145">
    <property type="term" value="F:manganese ion binding"/>
    <property type="evidence" value="ECO:0007669"/>
    <property type="project" value="TreeGrafter"/>
</dbReference>
<accession>A0A5A9GQH2</accession>
<protein>
    <submittedName>
        <fullName evidence="5">Arginase family protein</fullName>
    </submittedName>
</protein>
<dbReference type="InterPro" id="IPR023696">
    <property type="entry name" value="Ureohydrolase_dom_sf"/>
</dbReference>
<keyword evidence="2" id="KW-0378">Hydrolase</keyword>
<sequence>MFDLIVSQGRVADRSAQTIEGAARVARALERRYGVKARVVGKPTPPAQDDWHDSLPQAHATLAALKDAISESIDGEKLSVLISNTCPASLATLPVVAQRLPDAVVLWVDAHGDFNTPETTGTGYLGGMVVAAACGLWDSGHGAGLRPEQVILVGARDIDPAEGELLRRAGVRTIAPADATPDHVLRQIGGAPVWVHVDWDVMEPGYIPADYTVPDGLLPSQLRDIFAAIPGSQLAGVELAEFHAPADERDGDAAVEVILDIAAPLLQAASVRRTAME</sequence>
<gene>
    <name evidence="5" type="ORF">FZ942_10985</name>
</gene>
<dbReference type="PANTHER" id="PTHR43782">
    <property type="entry name" value="ARGINASE"/>
    <property type="match status" value="1"/>
</dbReference>
<evidence type="ECO:0000256" key="2">
    <source>
        <dbReference type="ARBA" id="ARBA00022801"/>
    </source>
</evidence>
<dbReference type="GO" id="GO:0005829">
    <property type="term" value="C:cytosol"/>
    <property type="evidence" value="ECO:0007669"/>
    <property type="project" value="TreeGrafter"/>
</dbReference>